<evidence type="ECO:0000313" key="4">
    <source>
        <dbReference type="Proteomes" id="UP000186905"/>
    </source>
</evidence>
<dbReference type="Proteomes" id="UP000186905">
    <property type="component" value="Unassembled WGS sequence"/>
</dbReference>
<dbReference type="InterPro" id="IPR014710">
    <property type="entry name" value="RmlC-like_jellyroll"/>
</dbReference>
<dbReference type="AlphaFoldDB" id="A0A1Q9GEP5"/>
<dbReference type="CDD" id="cd02236">
    <property type="entry name" value="cupin_CV2614-like"/>
    <property type="match status" value="1"/>
</dbReference>
<organism evidence="3 4">
    <name type="scientific">Photobacterium proteolyticum</name>
    <dbReference type="NCBI Taxonomy" id="1903952"/>
    <lineage>
        <taxon>Bacteria</taxon>
        <taxon>Pseudomonadati</taxon>
        <taxon>Pseudomonadota</taxon>
        <taxon>Gammaproteobacteria</taxon>
        <taxon>Vibrionales</taxon>
        <taxon>Vibrionaceae</taxon>
        <taxon>Photobacterium</taxon>
    </lineage>
</organism>
<dbReference type="Pfam" id="PF07883">
    <property type="entry name" value="Cupin_2"/>
    <property type="match status" value="1"/>
</dbReference>
<dbReference type="EMBL" id="MJIL01000090">
    <property type="protein sequence ID" value="OLQ72875.1"/>
    <property type="molecule type" value="Genomic_DNA"/>
</dbReference>
<evidence type="ECO:0000313" key="3">
    <source>
        <dbReference type="EMBL" id="OLQ72875.1"/>
    </source>
</evidence>
<comment type="caution">
    <text evidence="3">The sequence shown here is derived from an EMBL/GenBank/DDBJ whole genome shotgun (WGS) entry which is preliminary data.</text>
</comment>
<feature type="domain" description="Cupin type-2" evidence="2">
    <location>
        <begin position="53"/>
        <end position="120"/>
    </location>
</feature>
<evidence type="ECO:0000256" key="1">
    <source>
        <dbReference type="SAM" id="SignalP"/>
    </source>
</evidence>
<feature type="signal peptide" evidence="1">
    <location>
        <begin position="1"/>
        <end position="20"/>
    </location>
</feature>
<dbReference type="RefSeq" id="WP_075766892.1">
    <property type="nucleotide sequence ID" value="NZ_MJIL01000090.1"/>
</dbReference>
<gene>
    <name evidence="3" type="ORF">BIT28_06735</name>
</gene>
<dbReference type="InterPro" id="IPR013096">
    <property type="entry name" value="Cupin_2"/>
</dbReference>
<accession>A0A1Q9GEP5</accession>
<name>A0A1Q9GEP5_9GAMM</name>
<dbReference type="STRING" id="1903952.BIT28_06735"/>
<evidence type="ECO:0000259" key="2">
    <source>
        <dbReference type="Pfam" id="PF07883"/>
    </source>
</evidence>
<protein>
    <submittedName>
        <fullName evidence="3">Cupin</fullName>
    </submittedName>
</protein>
<dbReference type="Gene3D" id="2.60.120.10">
    <property type="entry name" value="Jelly Rolls"/>
    <property type="match status" value="1"/>
</dbReference>
<dbReference type="InterPro" id="IPR011051">
    <property type="entry name" value="RmlC_Cupin_sf"/>
</dbReference>
<sequence length="134" mass="14556">MLYKKGLAIGLLAFSIAAQAATSEDLVKTTHSWDGQTLPAYTLNQPEVTIKKITVAPGEKLPWHQHPVINAGILLSGELRVTTTDQVLDLKEGDTIVEVMNTSHFGENTGKTPAEIIVFYLAEKGAEITVLDKK</sequence>
<dbReference type="PANTHER" id="PTHR36156">
    <property type="entry name" value="SLR2101 PROTEIN"/>
    <property type="match status" value="1"/>
</dbReference>
<proteinExistence type="predicted"/>
<keyword evidence="1" id="KW-0732">Signal</keyword>
<keyword evidence="4" id="KW-1185">Reference proteome</keyword>
<dbReference type="PANTHER" id="PTHR36156:SF2">
    <property type="entry name" value="CUPIN TYPE-2 DOMAIN-CONTAINING PROTEIN"/>
    <property type="match status" value="1"/>
</dbReference>
<dbReference type="SUPFAM" id="SSF51182">
    <property type="entry name" value="RmlC-like cupins"/>
    <property type="match status" value="1"/>
</dbReference>
<dbReference type="OrthoDB" id="287220at2"/>
<dbReference type="InterPro" id="IPR047142">
    <property type="entry name" value="OryJ/VirC-like"/>
</dbReference>
<reference evidence="3 4" key="1">
    <citation type="submission" date="2016-09" db="EMBL/GenBank/DDBJ databases">
        <title>Photobacterium proteolyticum sp. nov. a protease producing bacterium isolated from ocean sediments of Laizhou Bay.</title>
        <authorList>
            <person name="Li Y."/>
        </authorList>
    </citation>
    <scope>NUCLEOTIDE SEQUENCE [LARGE SCALE GENOMIC DNA]</scope>
    <source>
        <strain evidence="3 4">13-12</strain>
    </source>
</reference>
<feature type="chain" id="PRO_5012073559" evidence="1">
    <location>
        <begin position="21"/>
        <end position="134"/>
    </location>
</feature>